<keyword evidence="10" id="KW-0274">FAD</keyword>
<evidence type="ECO:0000256" key="1">
    <source>
        <dbReference type="ARBA" id="ARBA00001974"/>
    </source>
</evidence>
<evidence type="ECO:0000313" key="22">
    <source>
        <dbReference type="EMBL" id="CAB5065684.1"/>
    </source>
</evidence>
<dbReference type="UniPathway" id="UPA00219"/>
<proteinExistence type="inferred from homology"/>
<dbReference type="Gene3D" id="3.90.78.10">
    <property type="entry name" value="UDP-N-acetylenolpyruvoylglucosamine reductase, C-terminal domain"/>
    <property type="match status" value="1"/>
</dbReference>
<dbReference type="Gene3D" id="3.30.43.10">
    <property type="entry name" value="Uridine Diphospho-n-acetylenolpyruvylglucosamine Reductase, domain 2"/>
    <property type="match status" value="1"/>
</dbReference>
<comment type="catalytic activity">
    <reaction evidence="19">
        <text>UDP-N-acetyl-alpha-D-muramate + NADP(+) = UDP-N-acetyl-3-O-(1-carboxyvinyl)-alpha-D-glucosamine + NADPH + H(+)</text>
        <dbReference type="Rhea" id="RHEA:12248"/>
        <dbReference type="ChEBI" id="CHEBI:15378"/>
        <dbReference type="ChEBI" id="CHEBI:57783"/>
        <dbReference type="ChEBI" id="CHEBI:58349"/>
        <dbReference type="ChEBI" id="CHEBI:68483"/>
        <dbReference type="ChEBI" id="CHEBI:70757"/>
        <dbReference type="EC" id="1.3.1.98"/>
    </reaction>
</comment>
<evidence type="ECO:0000256" key="6">
    <source>
        <dbReference type="ARBA" id="ARBA00022598"/>
    </source>
</evidence>
<dbReference type="SUPFAM" id="SSF53244">
    <property type="entry name" value="MurD-like peptide ligases, peptide-binding domain"/>
    <property type="match status" value="1"/>
</dbReference>
<keyword evidence="14" id="KW-0573">Peptidoglycan synthesis</keyword>
<evidence type="ECO:0000256" key="17">
    <source>
        <dbReference type="ARBA" id="ARBA00023316"/>
    </source>
</evidence>
<evidence type="ECO:0000256" key="5">
    <source>
        <dbReference type="ARBA" id="ARBA00022490"/>
    </source>
</evidence>
<comment type="catalytic activity">
    <reaction evidence="18">
        <text>UDP-N-acetyl-alpha-D-muramate + L-alanine + ATP = UDP-N-acetyl-alpha-D-muramoyl-L-alanine + ADP + phosphate + H(+)</text>
        <dbReference type="Rhea" id="RHEA:23372"/>
        <dbReference type="ChEBI" id="CHEBI:15378"/>
        <dbReference type="ChEBI" id="CHEBI:30616"/>
        <dbReference type="ChEBI" id="CHEBI:43474"/>
        <dbReference type="ChEBI" id="CHEBI:57972"/>
        <dbReference type="ChEBI" id="CHEBI:70757"/>
        <dbReference type="ChEBI" id="CHEBI:83898"/>
        <dbReference type="ChEBI" id="CHEBI:456216"/>
        <dbReference type="EC" id="6.3.2.8"/>
    </reaction>
</comment>
<reference evidence="21" key="1">
    <citation type="submission" date="2020-05" db="EMBL/GenBank/DDBJ databases">
        <authorList>
            <person name="Chiriac C."/>
            <person name="Salcher M."/>
            <person name="Ghai R."/>
            <person name="Kavagutti S V."/>
        </authorList>
    </citation>
    <scope>NUCLEOTIDE SEQUENCE</scope>
</reference>
<dbReference type="Pfam" id="PF01225">
    <property type="entry name" value="Mur_ligase"/>
    <property type="match status" value="1"/>
</dbReference>
<dbReference type="NCBIfam" id="TIGR01082">
    <property type="entry name" value="murC"/>
    <property type="match status" value="1"/>
</dbReference>
<evidence type="ECO:0000313" key="21">
    <source>
        <dbReference type="EMBL" id="CAB5006956.1"/>
    </source>
</evidence>
<evidence type="ECO:0000259" key="20">
    <source>
        <dbReference type="PROSITE" id="PS51387"/>
    </source>
</evidence>
<dbReference type="InterPro" id="IPR004101">
    <property type="entry name" value="Mur_ligase_C"/>
</dbReference>
<name>A0A6J7PNF0_9ZZZZ</name>
<evidence type="ECO:0000256" key="4">
    <source>
        <dbReference type="ARBA" id="ARBA00004752"/>
    </source>
</evidence>
<evidence type="ECO:0000256" key="2">
    <source>
        <dbReference type="ARBA" id="ARBA00003921"/>
    </source>
</evidence>
<comment type="subcellular location">
    <subcellularLocation>
        <location evidence="3">Cytoplasm</location>
    </subcellularLocation>
</comment>
<evidence type="ECO:0000256" key="10">
    <source>
        <dbReference type="ARBA" id="ARBA00022827"/>
    </source>
</evidence>
<dbReference type="GO" id="GO:0009252">
    <property type="term" value="P:peptidoglycan biosynthetic process"/>
    <property type="evidence" value="ECO:0007669"/>
    <property type="project" value="UniProtKB-UniPathway"/>
</dbReference>
<dbReference type="PANTHER" id="PTHR43445:SF3">
    <property type="entry name" value="UDP-N-ACETYLMURAMATE--L-ALANINE LIGASE"/>
    <property type="match status" value="1"/>
</dbReference>
<evidence type="ECO:0000256" key="13">
    <source>
        <dbReference type="ARBA" id="ARBA00022960"/>
    </source>
</evidence>
<dbReference type="Gene3D" id="3.40.1190.10">
    <property type="entry name" value="Mur-like, catalytic domain"/>
    <property type="match status" value="1"/>
</dbReference>
<sequence>MSSSHSQPPQKKKVDVFDLSAAQRLHVVGIGGPGMSALARALVAMGHLVSGSDIRSSETIVQLKELGINISIGHSENLVVGCDAVCASSGVPSDNIEMAAARRAGIPALSRAEMLAAVCVSGTAIGVAGTHGKTTTTTLVALMLGGAEGQCGFVVGGDAPGLQTNGAWSSTGLFVVEADESDGTHEALPLRGAVITNIDTDHLDHFGSFENIVASFSRFASEIDGPIAVCVDDVELRRIGNELQEQGREVLTYGILSNDSSASISASQIEATASGMSFSVHIAPNVLLQYQGERDFSVTLRARGMHNVLNALGAMAIALHFGATQEQVTQVLAEFQGVARRFDVRSTTGGITLIDDYAHLPTEITAVLGAARGMIASRPQTEAKGRLIYVFQPNRFNRMSLISHEYADAFVGADVVVITDIYASGTAFIEGVTGKLVVDAVVAAHRDVQVDWVPLRSDLPQHLANILREGDVCISSGCGDIETLPGEISCEQLLRQCAKDLRSAQLEVFEYAPLASRTTYKVGGAARLFVEVRSESQLITVASICAQHPDMPVLVLGRGSNTLVSDAGFSGLCVALGDFAENIVREDSPQESHHVHVELSGSTALPVAARQLSAMGIAGFEWAVGVPGSIGGAVRMNAGGHGADMAGSLHSAYVVSLTSGCHGWVPASELGLRFRGSALGNQHVVTRAKVVLEKSEPSCGDAKIADIVKWRRDHQPGGQNAGSVFINPDNGAVSAGALIDEAGLRGHRVGTASVSEKHANFIQSDHGGKSADVVKLMNAVQQQVLRLTGVHLHSEIRLVGFAPGEALAIDAENSGDSEKLEAYLCAKKPK</sequence>
<dbReference type="PROSITE" id="PS51387">
    <property type="entry name" value="FAD_PCMH"/>
    <property type="match status" value="1"/>
</dbReference>
<keyword evidence="16" id="KW-0131">Cell cycle</keyword>
<dbReference type="NCBIfam" id="TIGR00179">
    <property type="entry name" value="murB"/>
    <property type="match status" value="1"/>
</dbReference>
<keyword evidence="11" id="KW-0067">ATP-binding</keyword>
<dbReference type="EMBL" id="CAFBQU010000023">
    <property type="protein sequence ID" value="CAB5065684.1"/>
    <property type="molecule type" value="Genomic_DNA"/>
</dbReference>
<dbReference type="SUPFAM" id="SSF56176">
    <property type="entry name" value="FAD-binding/transporter-associated domain-like"/>
    <property type="match status" value="1"/>
</dbReference>
<evidence type="ECO:0000256" key="18">
    <source>
        <dbReference type="ARBA" id="ARBA00047833"/>
    </source>
</evidence>
<dbReference type="InterPro" id="IPR011601">
    <property type="entry name" value="MurB_C"/>
</dbReference>
<keyword evidence="17" id="KW-0961">Cell wall biogenesis/degradation</keyword>
<organism evidence="21">
    <name type="scientific">freshwater metagenome</name>
    <dbReference type="NCBI Taxonomy" id="449393"/>
    <lineage>
        <taxon>unclassified sequences</taxon>
        <taxon>metagenomes</taxon>
        <taxon>ecological metagenomes</taxon>
    </lineage>
</organism>
<dbReference type="GO" id="GO:0008360">
    <property type="term" value="P:regulation of cell shape"/>
    <property type="evidence" value="ECO:0007669"/>
    <property type="project" value="UniProtKB-KW"/>
</dbReference>
<dbReference type="GO" id="GO:0008763">
    <property type="term" value="F:UDP-N-acetylmuramate-L-alanine ligase activity"/>
    <property type="evidence" value="ECO:0007669"/>
    <property type="project" value="UniProtKB-EC"/>
</dbReference>
<keyword evidence="9" id="KW-0547">Nucleotide-binding</keyword>
<dbReference type="GO" id="GO:0005524">
    <property type="term" value="F:ATP binding"/>
    <property type="evidence" value="ECO:0007669"/>
    <property type="project" value="UniProtKB-KW"/>
</dbReference>
<dbReference type="Pfam" id="PF02875">
    <property type="entry name" value="Mur_ligase_C"/>
    <property type="match status" value="1"/>
</dbReference>
<evidence type="ECO:0000256" key="7">
    <source>
        <dbReference type="ARBA" id="ARBA00022618"/>
    </source>
</evidence>
<dbReference type="Gene3D" id="3.40.50.720">
    <property type="entry name" value="NAD(P)-binding Rossmann-like Domain"/>
    <property type="match status" value="1"/>
</dbReference>
<keyword evidence="13" id="KW-0133">Cell shape</keyword>
<dbReference type="InterPro" id="IPR036635">
    <property type="entry name" value="MurB_C_sf"/>
</dbReference>
<dbReference type="SUPFAM" id="SSF51984">
    <property type="entry name" value="MurCD N-terminal domain"/>
    <property type="match status" value="1"/>
</dbReference>
<dbReference type="InterPro" id="IPR036615">
    <property type="entry name" value="Mur_ligase_C_dom_sf"/>
</dbReference>
<dbReference type="InterPro" id="IPR036318">
    <property type="entry name" value="FAD-bd_PCMH-like_sf"/>
</dbReference>
<keyword evidence="15" id="KW-0560">Oxidoreductase</keyword>
<comment type="pathway">
    <text evidence="4">Cell wall biogenesis; peptidoglycan biosynthesis.</text>
</comment>
<accession>A0A6J7PNF0</accession>
<protein>
    <submittedName>
        <fullName evidence="21">Unannotated protein</fullName>
    </submittedName>
</protein>
<dbReference type="GO" id="GO:0051301">
    <property type="term" value="P:cell division"/>
    <property type="evidence" value="ECO:0007669"/>
    <property type="project" value="UniProtKB-KW"/>
</dbReference>
<dbReference type="Gene3D" id="3.30.465.10">
    <property type="match status" value="1"/>
</dbReference>
<dbReference type="InterPro" id="IPR013221">
    <property type="entry name" value="Mur_ligase_cen"/>
</dbReference>
<dbReference type="GO" id="GO:0005737">
    <property type="term" value="C:cytoplasm"/>
    <property type="evidence" value="ECO:0007669"/>
    <property type="project" value="UniProtKB-SubCell"/>
</dbReference>
<dbReference type="InterPro" id="IPR016169">
    <property type="entry name" value="FAD-bd_PCMH_sub2"/>
</dbReference>
<dbReference type="InterPro" id="IPR050061">
    <property type="entry name" value="MurCDEF_pg_biosynth"/>
</dbReference>
<keyword evidence="8" id="KW-0285">Flavoprotein</keyword>
<evidence type="ECO:0000256" key="9">
    <source>
        <dbReference type="ARBA" id="ARBA00022741"/>
    </source>
</evidence>
<evidence type="ECO:0000256" key="8">
    <source>
        <dbReference type="ARBA" id="ARBA00022630"/>
    </source>
</evidence>
<dbReference type="InterPro" id="IPR016167">
    <property type="entry name" value="FAD-bd_PCMH_sub1"/>
</dbReference>
<dbReference type="InterPro" id="IPR000713">
    <property type="entry name" value="Mur_ligase_N"/>
</dbReference>
<keyword evidence="7" id="KW-0132">Cell division</keyword>
<evidence type="ECO:0000256" key="16">
    <source>
        <dbReference type="ARBA" id="ARBA00023306"/>
    </source>
</evidence>
<comment type="cofactor">
    <cofactor evidence="1">
        <name>FAD</name>
        <dbReference type="ChEBI" id="CHEBI:57692"/>
    </cofactor>
</comment>
<evidence type="ECO:0000256" key="15">
    <source>
        <dbReference type="ARBA" id="ARBA00023002"/>
    </source>
</evidence>
<dbReference type="GO" id="GO:0008762">
    <property type="term" value="F:UDP-N-acetylmuramate dehydrogenase activity"/>
    <property type="evidence" value="ECO:0007669"/>
    <property type="project" value="UniProtKB-EC"/>
</dbReference>
<evidence type="ECO:0000256" key="11">
    <source>
        <dbReference type="ARBA" id="ARBA00022840"/>
    </source>
</evidence>
<gene>
    <name evidence="21" type="ORF">UFOPK4098_00073</name>
    <name evidence="22" type="ORF">UFOPK4347_00991</name>
</gene>
<dbReference type="Pfam" id="PF01565">
    <property type="entry name" value="FAD_binding_4"/>
    <property type="match status" value="1"/>
</dbReference>
<dbReference type="Pfam" id="PF02873">
    <property type="entry name" value="MurB_C"/>
    <property type="match status" value="1"/>
</dbReference>
<keyword evidence="6" id="KW-0436">Ligase</keyword>
<dbReference type="GO" id="GO:0071555">
    <property type="term" value="P:cell wall organization"/>
    <property type="evidence" value="ECO:0007669"/>
    <property type="project" value="UniProtKB-KW"/>
</dbReference>
<dbReference type="GO" id="GO:0071949">
    <property type="term" value="F:FAD binding"/>
    <property type="evidence" value="ECO:0007669"/>
    <property type="project" value="InterPro"/>
</dbReference>
<dbReference type="HAMAP" id="MF_00046">
    <property type="entry name" value="MurC"/>
    <property type="match status" value="1"/>
</dbReference>
<evidence type="ECO:0000256" key="3">
    <source>
        <dbReference type="ARBA" id="ARBA00004496"/>
    </source>
</evidence>
<dbReference type="InterPro" id="IPR006094">
    <property type="entry name" value="Oxid_FAD_bind_N"/>
</dbReference>
<dbReference type="InterPro" id="IPR036565">
    <property type="entry name" value="Mur-like_cat_sf"/>
</dbReference>
<dbReference type="HAMAP" id="MF_00037">
    <property type="entry name" value="MurB"/>
    <property type="match status" value="1"/>
</dbReference>
<dbReference type="Pfam" id="PF08245">
    <property type="entry name" value="Mur_ligase_M"/>
    <property type="match status" value="1"/>
</dbReference>
<dbReference type="AlphaFoldDB" id="A0A6J7PNF0"/>
<dbReference type="EMBL" id="CAFBPN010000001">
    <property type="protein sequence ID" value="CAB5006956.1"/>
    <property type="molecule type" value="Genomic_DNA"/>
</dbReference>
<dbReference type="Gene3D" id="3.90.190.20">
    <property type="entry name" value="Mur ligase, C-terminal domain"/>
    <property type="match status" value="1"/>
</dbReference>
<evidence type="ECO:0000256" key="14">
    <source>
        <dbReference type="ARBA" id="ARBA00022984"/>
    </source>
</evidence>
<dbReference type="PANTHER" id="PTHR43445">
    <property type="entry name" value="UDP-N-ACETYLMURAMATE--L-ALANINE LIGASE-RELATED"/>
    <property type="match status" value="1"/>
</dbReference>
<dbReference type="InterPro" id="IPR016166">
    <property type="entry name" value="FAD-bd_PCMH"/>
</dbReference>
<comment type="function">
    <text evidence="2">Cell wall formation.</text>
</comment>
<dbReference type="InterPro" id="IPR003170">
    <property type="entry name" value="MurB"/>
</dbReference>
<dbReference type="SUPFAM" id="SSF53623">
    <property type="entry name" value="MurD-like peptide ligases, catalytic domain"/>
    <property type="match status" value="1"/>
</dbReference>
<evidence type="ECO:0000256" key="19">
    <source>
        <dbReference type="ARBA" id="ARBA00048914"/>
    </source>
</evidence>
<keyword evidence="5" id="KW-0963">Cytoplasm</keyword>
<dbReference type="InterPro" id="IPR005758">
    <property type="entry name" value="UDP-N-AcMur_Ala_ligase_MurC"/>
</dbReference>
<dbReference type="SUPFAM" id="SSF56194">
    <property type="entry name" value="Uridine diphospho-N-Acetylenolpyruvylglucosamine reductase, MurB, C-terminal domain"/>
    <property type="match status" value="1"/>
</dbReference>
<keyword evidence="12" id="KW-0521">NADP</keyword>
<evidence type="ECO:0000256" key="12">
    <source>
        <dbReference type="ARBA" id="ARBA00022857"/>
    </source>
</evidence>
<feature type="domain" description="FAD-binding PCMH-type" evidence="20">
    <location>
        <begin position="521"/>
        <end position="695"/>
    </location>
</feature>